<organism evidence="10 11">
    <name type="scientific">Psylliodes chrysocephalus</name>
    <dbReference type="NCBI Taxonomy" id="3402493"/>
    <lineage>
        <taxon>Eukaryota</taxon>
        <taxon>Metazoa</taxon>
        <taxon>Ecdysozoa</taxon>
        <taxon>Arthropoda</taxon>
        <taxon>Hexapoda</taxon>
        <taxon>Insecta</taxon>
        <taxon>Pterygota</taxon>
        <taxon>Neoptera</taxon>
        <taxon>Endopterygota</taxon>
        <taxon>Coleoptera</taxon>
        <taxon>Polyphaga</taxon>
        <taxon>Cucujiformia</taxon>
        <taxon>Chrysomeloidea</taxon>
        <taxon>Chrysomelidae</taxon>
        <taxon>Galerucinae</taxon>
        <taxon>Alticini</taxon>
        <taxon>Psylliodes</taxon>
    </lineage>
</organism>
<evidence type="ECO:0000256" key="7">
    <source>
        <dbReference type="ARBA" id="ARBA00023125"/>
    </source>
</evidence>
<dbReference type="GO" id="GO:0006260">
    <property type="term" value="P:DNA replication"/>
    <property type="evidence" value="ECO:0007669"/>
    <property type="project" value="UniProtKB-KW"/>
</dbReference>
<dbReference type="InterPro" id="IPR012337">
    <property type="entry name" value="RNaseH-like_sf"/>
</dbReference>
<dbReference type="Gene3D" id="3.90.1600.10">
    <property type="entry name" value="Palm domain of DNA polymerase"/>
    <property type="match status" value="1"/>
</dbReference>
<keyword evidence="7" id="KW-0238">DNA-binding</keyword>
<keyword evidence="11" id="KW-1185">Reference proteome</keyword>
<keyword evidence="6" id="KW-0239">DNA-directed DNA polymerase</keyword>
<evidence type="ECO:0000259" key="9">
    <source>
        <dbReference type="Pfam" id="PF03175"/>
    </source>
</evidence>
<dbReference type="EMBL" id="OV651822">
    <property type="protein sequence ID" value="CAH1100940.1"/>
    <property type="molecule type" value="Genomic_DNA"/>
</dbReference>
<dbReference type="PANTHER" id="PTHR33568:SF3">
    <property type="entry name" value="DNA-DIRECTED DNA POLYMERASE"/>
    <property type="match status" value="1"/>
</dbReference>
<reference evidence="10" key="1">
    <citation type="submission" date="2022-01" db="EMBL/GenBank/DDBJ databases">
        <authorList>
            <person name="King R."/>
        </authorList>
    </citation>
    <scope>NUCLEOTIDE SEQUENCE</scope>
</reference>
<keyword evidence="3" id="KW-0808">Transferase</keyword>
<evidence type="ECO:0000256" key="8">
    <source>
        <dbReference type="ARBA" id="ARBA00049244"/>
    </source>
</evidence>
<dbReference type="Gene3D" id="3.40.960.10">
    <property type="entry name" value="VSR Endonuclease"/>
    <property type="match status" value="1"/>
</dbReference>
<dbReference type="InterPro" id="IPR023211">
    <property type="entry name" value="DNA_pol_palm_dom_sf"/>
</dbReference>
<evidence type="ECO:0000256" key="6">
    <source>
        <dbReference type="ARBA" id="ARBA00022932"/>
    </source>
</evidence>
<dbReference type="InterPro" id="IPR043502">
    <property type="entry name" value="DNA/RNA_pol_sf"/>
</dbReference>
<comment type="similarity">
    <text evidence="1">Belongs to the DNA polymerase type-B family.</text>
</comment>
<dbReference type="InterPro" id="IPR004868">
    <property type="entry name" value="DNA-dir_DNA_pol_B_mt/vir"/>
</dbReference>
<dbReference type="EC" id="2.7.7.7" evidence="2"/>
<keyword evidence="5" id="KW-0235">DNA replication</keyword>
<dbReference type="SUPFAM" id="SSF56672">
    <property type="entry name" value="DNA/RNA polymerases"/>
    <property type="match status" value="1"/>
</dbReference>
<feature type="domain" description="DNA-directed DNA polymerase family B mitochondria/virus" evidence="9">
    <location>
        <begin position="471"/>
        <end position="657"/>
    </location>
</feature>
<name>A0A9P0G8L7_9CUCU</name>
<comment type="catalytic activity">
    <reaction evidence="8">
        <text>DNA(n) + a 2'-deoxyribonucleoside 5'-triphosphate = DNA(n+1) + diphosphate</text>
        <dbReference type="Rhea" id="RHEA:22508"/>
        <dbReference type="Rhea" id="RHEA-COMP:17339"/>
        <dbReference type="Rhea" id="RHEA-COMP:17340"/>
        <dbReference type="ChEBI" id="CHEBI:33019"/>
        <dbReference type="ChEBI" id="CHEBI:61560"/>
        <dbReference type="ChEBI" id="CHEBI:173112"/>
        <dbReference type="EC" id="2.7.7.7"/>
    </reaction>
</comment>
<dbReference type="Gene3D" id="1.10.287.690">
    <property type="entry name" value="Helix hairpin bin"/>
    <property type="match status" value="1"/>
</dbReference>
<dbReference type="SUPFAM" id="SSF53098">
    <property type="entry name" value="Ribonuclease H-like"/>
    <property type="match status" value="1"/>
</dbReference>
<dbReference type="GO" id="GO:0003677">
    <property type="term" value="F:DNA binding"/>
    <property type="evidence" value="ECO:0007669"/>
    <property type="project" value="UniProtKB-KW"/>
</dbReference>
<accession>A0A9P0G8L7</accession>
<feature type="domain" description="DNA-directed DNA polymerase family B mitochondria/virus" evidence="9">
    <location>
        <begin position="805"/>
        <end position="974"/>
    </location>
</feature>
<sequence length="1262" mass="145014">MSTVQKFNIVKDASKKIHRFRLHGRTLEFKIKDIPHGTEPVGWVKDAITQIVLKGTEGVKSTDMVGFTFCSKDFARGQGWMRFKPAAEVSVDDVWEKISSIYQSNSTGLNTETFCLGITSVEMPVGKGGPRGRNYNTFNEECAKRRGIVSINNKDNLCLPRALSVAKAYVDKDPEARKIRRDIGQLQGKRARELMTSADVSIPEEGAGIPELQQFQRHLQDYKITVYTYGSKGRDVIFEGNGVGPPLNLLHHEGHYNVIVSLKATFCCGYFCDECHIPYNDKKAHRCGGTCPGCRQSPSCSSEELAVKCDSCKRSFRGQKCFDNHLQHSICTQIRRCEDCFKVVPTNRRHTCGEIFCKICNKHCPADHLCYIQPDTRSPPTKDFLFIFYDLETRQETTRQEVVSKNGKDEVRTSLLHEPNLCVSNQCCHHCIQETKLVFCQPCGFRQKIFSDEDVISNFLDHIFTFRKKFKNVTVLAHNGGGFDHQFIFKYILSKTDITPDLIMRGTKLISMTVGNINFIDSLNYFPMALSKLPKAFGFSELKKGYFPHRFNTVAHQNYVGPMPPLEYYDPDNVKDEKAKEALVKWYAEKVEQNYVFDFQKEIVDYCISDVNILAQSCLKFRDLVIKETNVCPFMEATTIASSCNKVYRRNFLKPNTIGIIPKRGYRWRDNQSKVAIQWLVWEEHQRGVNIHHAAKGEEVRVAGVKVDGYCEDTKQVFEFEGCYYHGCPRCFTYQRDTPLHKDPSETLNSKYDTTLAKNERLRSLGYEVIEMWECDFKRRLTDNKELQNYTETHPYVKQTPLDPRDAFYGGRTGNTVEYYKAMEDEKIKYVDVCSLYPWVCKYGKFPVGHPKVYVGSECPPLASSSGLVKCKILPPRDLFHPVLPQKMNDKLMFVLCRKCGQNLNYEKCQHSNEERALTGTWVTEEVLKAVEMGYTILEIYEVWAYETIQFSNNVSGLFTTMMNKFIKIKQESSGWPANCKTDTEKDQYIERFLQREDIHLEFSKIVDNPGLRSLAKLMLNSFWGKFGQRENQPKTSIINNTAEFFKIMSDPSIYVNTVLPIGDEGNTLIVNWEYREEASDSLSTVNVVIAAFVTAQARLKLYDSLEKLDKRALYYDTDSVIYVSRPKEYDVPTGEFVGDMTDELEKEGLGSYITEFVSGGPKNYAYKFWSTMEQKEKVCCKVKGISLTLEVQKTVNFDSIKDMVLTPDEPVYIVAKHIERTAEHEVVTKNIKKRYQPNSTKRKFLEDHSSEPFGYKKSKNM</sequence>
<dbReference type="Gene3D" id="3.30.420.10">
    <property type="entry name" value="Ribonuclease H-like superfamily/Ribonuclease H"/>
    <property type="match status" value="1"/>
</dbReference>
<evidence type="ECO:0000256" key="3">
    <source>
        <dbReference type="ARBA" id="ARBA00022679"/>
    </source>
</evidence>
<evidence type="ECO:0000256" key="1">
    <source>
        <dbReference type="ARBA" id="ARBA00005755"/>
    </source>
</evidence>
<evidence type="ECO:0000313" key="10">
    <source>
        <dbReference type="EMBL" id="CAH1100940.1"/>
    </source>
</evidence>
<gene>
    <name evidence="10" type="ORF">PSYICH_LOCUS1466</name>
</gene>
<evidence type="ECO:0000313" key="11">
    <source>
        <dbReference type="Proteomes" id="UP001153636"/>
    </source>
</evidence>
<evidence type="ECO:0000256" key="4">
    <source>
        <dbReference type="ARBA" id="ARBA00022695"/>
    </source>
</evidence>
<evidence type="ECO:0000256" key="2">
    <source>
        <dbReference type="ARBA" id="ARBA00012417"/>
    </source>
</evidence>
<dbReference type="PANTHER" id="PTHR33568">
    <property type="entry name" value="DNA POLYMERASE"/>
    <property type="match status" value="1"/>
</dbReference>
<protein>
    <recommendedName>
        <fullName evidence="2">DNA-directed DNA polymerase</fullName>
        <ecNumber evidence="2">2.7.7.7</ecNumber>
    </recommendedName>
</protein>
<dbReference type="GO" id="GO:0042575">
    <property type="term" value="C:DNA polymerase complex"/>
    <property type="evidence" value="ECO:0007669"/>
    <property type="project" value="UniProtKB-ARBA"/>
</dbReference>
<proteinExistence type="inferred from homology"/>
<dbReference type="InterPro" id="IPR036397">
    <property type="entry name" value="RNaseH_sf"/>
</dbReference>
<dbReference type="Pfam" id="PF03175">
    <property type="entry name" value="DNA_pol_B_2"/>
    <property type="match status" value="2"/>
</dbReference>
<dbReference type="AlphaFoldDB" id="A0A9P0G8L7"/>
<evidence type="ECO:0000256" key="5">
    <source>
        <dbReference type="ARBA" id="ARBA00022705"/>
    </source>
</evidence>
<keyword evidence="4" id="KW-0548">Nucleotidyltransferase</keyword>
<dbReference type="OrthoDB" id="5871067at2759"/>
<dbReference type="GO" id="GO:0000166">
    <property type="term" value="F:nucleotide binding"/>
    <property type="evidence" value="ECO:0007669"/>
    <property type="project" value="InterPro"/>
</dbReference>
<dbReference type="GO" id="GO:0003887">
    <property type="term" value="F:DNA-directed DNA polymerase activity"/>
    <property type="evidence" value="ECO:0007669"/>
    <property type="project" value="UniProtKB-KW"/>
</dbReference>
<dbReference type="Proteomes" id="UP001153636">
    <property type="component" value="Chromosome 10"/>
</dbReference>